<sequence length="222" mass="24697">MDTEPADPSGTPALDRRARRPDRRRARTRGAIMTAARTLFAARGVRRATIEEIAEAADVSVGAVYFHFQSKEGLYLALVDQALEVNTEAMAAVDRALPPLDRVLAAGHAYMRFALEYPEHFQMVALRVLDPQADPALVEIEDRVAARVEALVGIVEQDLIEAMADGSVREVPPREVMRFLWGAWNGVTALSFRPDRLRLTPDEVQRTLEVGQGILESALRRR</sequence>
<comment type="caution">
    <text evidence="7">The sequence shown here is derived from an EMBL/GenBank/DDBJ whole genome shotgun (WGS) entry which is preliminary data.</text>
</comment>
<evidence type="ECO:0000256" key="1">
    <source>
        <dbReference type="ARBA" id="ARBA00023015"/>
    </source>
</evidence>
<accession>A0A3S3AGV3</accession>
<dbReference type="PANTHER" id="PTHR30055">
    <property type="entry name" value="HTH-TYPE TRANSCRIPTIONAL REGULATOR RUTR"/>
    <property type="match status" value="1"/>
</dbReference>
<feature type="region of interest" description="Disordered" evidence="5">
    <location>
        <begin position="1"/>
        <end position="26"/>
    </location>
</feature>
<dbReference type="PRINTS" id="PR00455">
    <property type="entry name" value="HTHTETR"/>
</dbReference>
<keyword evidence="1" id="KW-0805">Transcription regulation</keyword>
<dbReference type="Gene3D" id="1.10.10.60">
    <property type="entry name" value="Homeodomain-like"/>
    <property type="match status" value="1"/>
</dbReference>
<feature type="DNA-binding region" description="H-T-H motif" evidence="4">
    <location>
        <begin position="49"/>
        <end position="68"/>
    </location>
</feature>
<dbReference type="Gene3D" id="1.10.357.10">
    <property type="entry name" value="Tetracycline Repressor, domain 2"/>
    <property type="match status" value="1"/>
</dbReference>
<keyword evidence="3" id="KW-0804">Transcription</keyword>
<evidence type="ECO:0000256" key="5">
    <source>
        <dbReference type="SAM" id="MobiDB-lite"/>
    </source>
</evidence>
<evidence type="ECO:0000256" key="2">
    <source>
        <dbReference type="ARBA" id="ARBA00023125"/>
    </source>
</evidence>
<dbReference type="InterPro" id="IPR009057">
    <property type="entry name" value="Homeodomain-like_sf"/>
</dbReference>
<evidence type="ECO:0000259" key="6">
    <source>
        <dbReference type="PROSITE" id="PS50977"/>
    </source>
</evidence>
<dbReference type="RefSeq" id="WP_127915952.1">
    <property type="nucleotide sequence ID" value="NZ_RKLP01000004.1"/>
</dbReference>
<dbReference type="OrthoDB" id="9802498at2"/>
<dbReference type="GO" id="GO:0000976">
    <property type="term" value="F:transcription cis-regulatory region binding"/>
    <property type="evidence" value="ECO:0007669"/>
    <property type="project" value="TreeGrafter"/>
</dbReference>
<dbReference type="InterPro" id="IPR036271">
    <property type="entry name" value="Tet_transcr_reg_TetR-rel_C_sf"/>
</dbReference>
<dbReference type="PROSITE" id="PS01081">
    <property type="entry name" value="HTH_TETR_1"/>
    <property type="match status" value="1"/>
</dbReference>
<dbReference type="SUPFAM" id="SSF48498">
    <property type="entry name" value="Tetracyclin repressor-like, C-terminal domain"/>
    <property type="match status" value="1"/>
</dbReference>
<dbReference type="InterPro" id="IPR050109">
    <property type="entry name" value="HTH-type_TetR-like_transc_reg"/>
</dbReference>
<evidence type="ECO:0000256" key="4">
    <source>
        <dbReference type="PROSITE-ProRule" id="PRU00335"/>
    </source>
</evidence>
<dbReference type="Proteomes" id="UP000286208">
    <property type="component" value="Unassembled WGS sequence"/>
</dbReference>
<gene>
    <name evidence="7" type="ORF">EGT67_10200</name>
</gene>
<dbReference type="SUPFAM" id="SSF46689">
    <property type="entry name" value="Homeodomain-like"/>
    <property type="match status" value="1"/>
</dbReference>
<feature type="compositionally biased region" description="Basic residues" evidence="5">
    <location>
        <begin position="17"/>
        <end position="26"/>
    </location>
</feature>
<dbReference type="GO" id="GO:0003700">
    <property type="term" value="F:DNA-binding transcription factor activity"/>
    <property type="evidence" value="ECO:0007669"/>
    <property type="project" value="TreeGrafter"/>
</dbReference>
<protein>
    <submittedName>
        <fullName evidence="7">TetR/AcrR family transcriptional regulator</fullName>
    </submittedName>
</protein>
<dbReference type="InterPro" id="IPR023772">
    <property type="entry name" value="DNA-bd_HTH_TetR-type_CS"/>
</dbReference>
<keyword evidence="2 4" id="KW-0238">DNA-binding</keyword>
<dbReference type="PROSITE" id="PS50977">
    <property type="entry name" value="HTH_TETR_2"/>
    <property type="match status" value="1"/>
</dbReference>
<keyword evidence="8" id="KW-1185">Reference proteome</keyword>
<name>A0A3S3AGV3_9NOCA</name>
<evidence type="ECO:0000313" key="7">
    <source>
        <dbReference type="EMBL" id="RVW09811.1"/>
    </source>
</evidence>
<proteinExistence type="predicted"/>
<dbReference type="Pfam" id="PF13305">
    <property type="entry name" value="TetR_C_33"/>
    <property type="match status" value="1"/>
</dbReference>
<organism evidence="7 8">
    <name type="scientific">Prescottella agglutinans</name>
    <dbReference type="NCBI Taxonomy" id="1644129"/>
    <lineage>
        <taxon>Bacteria</taxon>
        <taxon>Bacillati</taxon>
        <taxon>Actinomycetota</taxon>
        <taxon>Actinomycetes</taxon>
        <taxon>Mycobacteriales</taxon>
        <taxon>Nocardiaceae</taxon>
        <taxon>Prescottella</taxon>
    </lineage>
</organism>
<dbReference type="AlphaFoldDB" id="A0A3S3AGV3"/>
<feature type="domain" description="HTH tetR-type" evidence="6">
    <location>
        <begin position="26"/>
        <end position="86"/>
    </location>
</feature>
<dbReference type="EMBL" id="RKLP01000004">
    <property type="protein sequence ID" value="RVW09811.1"/>
    <property type="molecule type" value="Genomic_DNA"/>
</dbReference>
<reference evidence="7 8" key="1">
    <citation type="submission" date="2018-11" db="EMBL/GenBank/DDBJ databases">
        <title>Rhodococcus spongicola sp. nov. and Rhodococcus xishaensis sp. nov. from marine sponges.</title>
        <authorList>
            <person name="Li L."/>
            <person name="Lin H.W."/>
        </authorList>
    </citation>
    <scope>NUCLEOTIDE SEQUENCE [LARGE SCALE GENOMIC DNA]</scope>
    <source>
        <strain evidence="7 8">CCTCC AB2014297</strain>
    </source>
</reference>
<dbReference type="InterPro" id="IPR001647">
    <property type="entry name" value="HTH_TetR"/>
</dbReference>
<dbReference type="InterPro" id="IPR025996">
    <property type="entry name" value="MT1864/Rv1816-like_C"/>
</dbReference>
<evidence type="ECO:0000313" key="8">
    <source>
        <dbReference type="Proteomes" id="UP000286208"/>
    </source>
</evidence>
<dbReference type="PANTHER" id="PTHR30055:SF234">
    <property type="entry name" value="HTH-TYPE TRANSCRIPTIONAL REGULATOR BETI"/>
    <property type="match status" value="1"/>
</dbReference>
<evidence type="ECO:0000256" key="3">
    <source>
        <dbReference type="ARBA" id="ARBA00023163"/>
    </source>
</evidence>
<dbReference type="Pfam" id="PF00440">
    <property type="entry name" value="TetR_N"/>
    <property type="match status" value="1"/>
</dbReference>